<dbReference type="KEGG" id="lcr:LCRIS_01512"/>
<dbReference type="Gene3D" id="2.115.10.20">
    <property type="entry name" value="Glycosyl hydrolase domain, family 43"/>
    <property type="match status" value="1"/>
</dbReference>
<evidence type="ECO:0000313" key="7">
    <source>
        <dbReference type="Proteomes" id="UP000002371"/>
    </source>
</evidence>
<dbReference type="PROSITE" id="PS00609">
    <property type="entry name" value="GLYCOSYL_HYDROL_F32"/>
    <property type="match status" value="1"/>
</dbReference>
<dbReference type="PATRIC" id="fig|748671.3.peg.1486"/>
<evidence type="ECO:0000256" key="1">
    <source>
        <dbReference type="ARBA" id="ARBA00009902"/>
    </source>
</evidence>
<dbReference type="EMBL" id="FN692037">
    <property type="protein sequence ID" value="CBL50959.1"/>
    <property type="molecule type" value="Genomic_DNA"/>
</dbReference>
<dbReference type="SUPFAM" id="SSF75005">
    <property type="entry name" value="Arabinanase/levansucrase/invertase"/>
    <property type="match status" value="1"/>
</dbReference>
<sequence length="335" mass="39389">MKNIHKNILHLEPNRGLMNDPNGLVFFKNKYYVFHQWNRFALDHSYKEWGLFTSTDLLHWKSQGSAILPDSLQDKDGVYSGSAVVKDNQLHLFFTGNCKNNDQRSSYQRHAILHKEYSFIKQDTSISTPAECTEHFRDPYVSKTDNGWQMIIGGQTRDYRGAVAIYNSVDLNAWHYQGIFFTDDVLDQMCECPNLVHFDEEDLLMVCPQKRDIETDKNISSYAGYIVGEQKGYRFLPESKIQFLDEGFDFYAPQVFTDKNNRKIMLGWMSRMSEEQEKKCPTRKWGYIHCLTIPRKLKFIDGKLYQKPLKEYEKALDLKKEYFSTDIVFNSSKKF</sequence>
<dbReference type="CAZy" id="GH32">
    <property type="family name" value="Glycoside Hydrolase Family 32"/>
</dbReference>
<dbReference type="PANTHER" id="PTHR43101:SF1">
    <property type="entry name" value="BETA-FRUCTOSIDASE"/>
    <property type="match status" value="1"/>
</dbReference>
<dbReference type="RefSeq" id="WP_013086675.1">
    <property type="nucleotide sequence ID" value="NC_014106.1"/>
</dbReference>
<gene>
    <name evidence="6" type="ordered locus">LCRIS_01512</name>
</gene>
<dbReference type="InterPro" id="IPR001362">
    <property type="entry name" value="Glyco_hydro_32"/>
</dbReference>
<dbReference type="PANTHER" id="PTHR43101">
    <property type="entry name" value="BETA-FRUCTOSIDASE"/>
    <property type="match status" value="1"/>
</dbReference>
<dbReference type="InterPro" id="IPR051214">
    <property type="entry name" value="GH32_Enzymes"/>
</dbReference>
<comment type="similarity">
    <text evidence="1">Belongs to the glycosyl hydrolase 32 family.</text>
</comment>
<evidence type="ECO:0000313" key="6">
    <source>
        <dbReference type="EMBL" id="CBL50959.1"/>
    </source>
</evidence>
<evidence type="ECO:0000256" key="4">
    <source>
        <dbReference type="ARBA" id="ARBA00023295"/>
    </source>
</evidence>
<accession>D5GYV0</accession>
<proteinExistence type="inferred from homology"/>
<keyword evidence="3" id="KW-0378">Hydrolase</keyword>
<protein>
    <recommendedName>
        <fullName evidence="2">beta-fructofuranosidase</fullName>
        <ecNumber evidence="2">3.2.1.26</ecNumber>
    </recommendedName>
</protein>
<keyword evidence="4" id="KW-0326">Glycosidase</keyword>
<dbReference type="EC" id="3.2.1.26" evidence="2"/>
<dbReference type="HOGENOM" id="CLU_001528_7_1_9"/>
<dbReference type="Proteomes" id="UP000002371">
    <property type="component" value="Chromosome"/>
</dbReference>
<dbReference type="InterPro" id="IPR018053">
    <property type="entry name" value="Glyco_hydro_32_AS"/>
</dbReference>
<name>D5GYV0_LACCS</name>
<reference key="2">
    <citation type="submission" date="2010-03" db="EMBL/GenBank/DDBJ databases">
        <title>Genome Sequence of Lactobacillus crispatus ST1.</title>
        <authorList>
            <person name="Ojala T."/>
            <person name="Kuparinen V."/>
            <person name="Koskinen J.P."/>
            <person name="Alatalo E."/>
            <person name="Holm L."/>
            <person name="Auvinen P."/>
            <person name="Edelman S."/>
            <person name="Westerlund-Wikstroem B."/>
            <person name="Korhonen T.K."/>
            <person name="Paulin L."/>
            <person name="Kankainen M."/>
        </authorList>
    </citation>
    <scope>NUCLEOTIDE SEQUENCE</scope>
    <source>
        <strain>ST1</strain>
    </source>
</reference>
<dbReference type="CDD" id="cd18623">
    <property type="entry name" value="GH32_ScrB-like"/>
    <property type="match status" value="1"/>
</dbReference>
<evidence type="ECO:0000256" key="3">
    <source>
        <dbReference type="ARBA" id="ARBA00022801"/>
    </source>
</evidence>
<dbReference type="AlphaFoldDB" id="D5GYV0"/>
<dbReference type="GO" id="GO:0004564">
    <property type="term" value="F:beta-fructofuranosidase activity"/>
    <property type="evidence" value="ECO:0007669"/>
    <property type="project" value="UniProtKB-EC"/>
</dbReference>
<evidence type="ECO:0000256" key="2">
    <source>
        <dbReference type="ARBA" id="ARBA00012758"/>
    </source>
</evidence>
<organism evidence="6 7">
    <name type="scientific">Lactobacillus crispatus (strain ST1)</name>
    <dbReference type="NCBI Taxonomy" id="748671"/>
    <lineage>
        <taxon>Bacteria</taxon>
        <taxon>Bacillati</taxon>
        <taxon>Bacillota</taxon>
        <taxon>Bacilli</taxon>
        <taxon>Lactobacillales</taxon>
        <taxon>Lactobacillaceae</taxon>
        <taxon>Lactobacillus</taxon>
    </lineage>
</organism>
<dbReference type="GO" id="GO:0005975">
    <property type="term" value="P:carbohydrate metabolic process"/>
    <property type="evidence" value="ECO:0007669"/>
    <property type="project" value="InterPro"/>
</dbReference>
<dbReference type="eggNOG" id="COG1621">
    <property type="taxonomic scope" value="Bacteria"/>
</dbReference>
<dbReference type="SMART" id="SM00640">
    <property type="entry name" value="Glyco_32"/>
    <property type="match status" value="1"/>
</dbReference>
<feature type="domain" description="Glycosyl hydrolase family 32 N-terminal" evidence="5">
    <location>
        <begin position="10"/>
        <end position="308"/>
    </location>
</feature>
<dbReference type="InterPro" id="IPR013148">
    <property type="entry name" value="Glyco_hydro_32_N"/>
</dbReference>
<dbReference type="Pfam" id="PF00251">
    <property type="entry name" value="Glyco_hydro_32N"/>
    <property type="match status" value="1"/>
</dbReference>
<dbReference type="InterPro" id="IPR023296">
    <property type="entry name" value="Glyco_hydro_beta-prop_sf"/>
</dbReference>
<reference evidence="6 7" key="1">
    <citation type="journal article" date="2010" name="J. Bacteriol.">
        <title>Genome sequence of Lactobacillus crispatus ST1.</title>
        <authorList>
            <person name="Ojala T."/>
            <person name="Kuparinen V."/>
            <person name="Koskinen J.P."/>
            <person name="Alatalo E."/>
            <person name="Holm L."/>
            <person name="Auvinen P."/>
            <person name="Edelman S."/>
            <person name="Westerlund-Wikstrom B."/>
            <person name="Korhonen T.K."/>
            <person name="Paulin L."/>
            <person name="Kankainen M."/>
        </authorList>
    </citation>
    <scope>NUCLEOTIDE SEQUENCE [LARGE SCALE GENOMIC DNA]</scope>
    <source>
        <strain evidence="6 7">ST1</strain>
    </source>
</reference>
<evidence type="ECO:0000259" key="5">
    <source>
        <dbReference type="Pfam" id="PF00251"/>
    </source>
</evidence>